<organism evidence="2 3">
    <name type="scientific">Riccia sorocarpa</name>
    <dbReference type="NCBI Taxonomy" id="122646"/>
    <lineage>
        <taxon>Eukaryota</taxon>
        <taxon>Viridiplantae</taxon>
        <taxon>Streptophyta</taxon>
        <taxon>Embryophyta</taxon>
        <taxon>Marchantiophyta</taxon>
        <taxon>Marchantiopsida</taxon>
        <taxon>Marchantiidae</taxon>
        <taxon>Marchantiales</taxon>
        <taxon>Ricciaceae</taxon>
        <taxon>Riccia</taxon>
    </lineage>
</organism>
<accession>A0ABD3IDP9</accession>
<name>A0ABD3IDP9_9MARC</name>
<dbReference type="PANTHER" id="PTHR45089">
    <property type="entry name" value="DNAJ HEAT SHOCK AMINO-TERMINAL DOMAIN PROTEIN-RELATED"/>
    <property type="match status" value="1"/>
</dbReference>
<evidence type="ECO:0000313" key="2">
    <source>
        <dbReference type="EMBL" id="KAL3700570.1"/>
    </source>
</evidence>
<feature type="domain" description="DUF3444" evidence="1">
    <location>
        <begin position="40"/>
        <end position="238"/>
    </location>
</feature>
<evidence type="ECO:0000313" key="3">
    <source>
        <dbReference type="Proteomes" id="UP001633002"/>
    </source>
</evidence>
<dbReference type="EMBL" id="JBJQOH010000001">
    <property type="protein sequence ID" value="KAL3700570.1"/>
    <property type="molecule type" value="Genomic_DNA"/>
</dbReference>
<dbReference type="Pfam" id="PF11926">
    <property type="entry name" value="DUF3444"/>
    <property type="match status" value="2"/>
</dbReference>
<evidence type="ECO:0000259" key="1">
    <source>
        <dbReference type="Pfam" id="PF11926"/>
    </source>
</evidence>
<proteinExistence type="predicted"/>
<dbReference type="InterPro" id="IPR024593">
    <property type="entry name" value="DUF3444"/>
</dbReference>
<reference evidence="2 3" key="1">
    <citation type="submission" date="2024-09" db="EMBL/GenBank/DDBJ databases">
        <title>Chromosome-scale assembly of Riccia sorocarpa.</title>
        <authorList>
            <person name="Paukszto L."/>
        </authorList>
    </citation>
    <scope>NUCLEOTIDE SEQUENCE [LARGE SCALE GENOMIC DNA]</scope>
    <source>
        <strain evidence="2">LP-2024</strain>
        <tissue evidence="2">Aerial parts of the thallus</tissue>
    </source>
</reference>
<dbReference type="PANTHER" id="PTHR45089:SF24">
    <property type="entry name" value="DNAJ HEAT SHOCK N-TERMINAL DOMAIN-CONTAINING PROTEIN"/>
    <property type="match status" value="1"/>
</dbReference>
<sequence length="622" mass="70498">MEQSDPKHECQFPCGSKRNVETRSRRILKRRKYSSEERDEYVFRNFDSSRTELDIIAGQVWAFYDDEDGMPRFYARVAWVCFSPFKANLSWLEPVRPRGKMYLTQFSLPVSCGKFRVGESETTNELNIFSHLVLHNMASGLVKIFPKKGEVWAVYRDWDQGPFPGPKCIAQTDGTRRAYKYELVEVLTNYSIEQGCKVVGLMKVPGFPSLFQEGSMAVKHFRPSDLSQFSHNILSERTFRDDTRGIPSGALELDPAAIPAELNGNIPEFIPPVTEVNRDIQESHTPSSERMKNEQIGNGAVHERVLEGRTVESARSVGGEEGVWRKVSRTEVRDDKPHRRSRGQRTLEILSVSHETGAQLSYSSNKATPVCVPSVKENMKASASSSDKTLIKIPDPDFHDFDSRREETEVKSGQVWAIYDDQDGMPRFYAQISQVSTSPFSVNLCWLEPTLSTEESKKWFEGTDLVVSCGEFKIGKPDVTERVNIFSHLVFSSPAKAEVVKIVPKQYEIWAMYKDWDQGSKRIVSVKDGGKYFRYEIVQVLSDYCEIKGCQVQMLRKTPGFTALFSRSRTEGMRHLPASDLSKFSHLIISEFLKESALGSALGFPDDTVELDTAAVPPHLLD</sequence>
<comment type="caution">
    <text evidence="2">The sequence shown here is derived from an EMBL/GenBank/DDBJ whole genome shotgun (WGS) entry which is preliminary data.</text>
</comment>
<protein>
    <recommendedName>
        <fullName evidence="1">DUF3444 domain-containing protein</fullName>
    </recommendedName>
</protein>
<gene>
    <name evidence="2" type="ORF">R1sor_018592</name>
</gene>
<feature type="domain" description="DUF3444" evidence="1">
    <location>
        <begin position="389"/>
        <end position="594"/>
    </location>
</feature>
<dbReference type="AlphaFoldDB" id="A0ABD3IDP9"/>
<keyword evidence="3" id="KW-1185">Reference proteome</keyword>
<dbReference type="Proteomes" id="UP001633002">
    <property type="component" value="Unassembled WGS sequence"/>
</dbReference>